<evidence type="ECO:0000313" key="3">
    <source>
        <dbReference type="EMBL" id="KAB7751874.1"/>
    </source>
</evidence>
<gene>
    <name evidence="3" type="ORF">MPHL21000_24240</name>
</gene>
<protein>
    <recommendedName>
        <fullName evidence="5">Secreted protein</fullName>
    </recommendedName>
</protein>
<proteinExistence type="predicted"/>
<feature type="chain" id="PRO_5024349640" description="Secreted protein" evidence="2">
    <location>
        <begin position="33"/>
        <end position="144"/>
    </location>
</feature>
<comment type="caution">
    <text evidence="3">The sequence shown here is derived from an EMBL/GenBank/DDBJ whole genome shotgun (WGS) entry which is preliminary data.</text>
</comment>
<dbReference type="RefSeq" id="WP_003886955.1">
    <property type="nucleotide sequence ID" value="NZ_ANBO01000045.1"/>
</dbReference>
<evidence type="ECO:0000256" key="2">
    <source>
        <dbReference type="SAM" id="SignalP"/>
    </source>
</evidence>
<organism evidence="3 4">
    <name type="scientific">Mycolicibacterium phlei DSM 43239 = CCUG 21000</name>
    <dbReference type="NCBI Taxonomy" id="1226750"/>
    <lineage>
        <taxon>Bacteria</taxon>
        <taxon>Bacillati</taxon>
        <taxon>Actinomycetota</taxon>
        <taxon>Actinomycetes</taxon>
        <taxon>Mycobacteriales</taxon>
        <taxon>Mycobacteriaceae</taxon>
        <taxon>Mycolicibacterium</taxon>
    </lineage>
</organism>
<feature type="compositionally biased region" description="Polar residues" evidence="1">
    <location>
        <begin position="131"/>
        <end position="144"/>
    </location>
</feature>
<dbReference type="EMBL" id="ANBP01000054">
    <property type="protein sequence ID" value="KAB7751874.1"/>
    <property type="molecule type" value="Genomic_DNA"/>
</dbReference>
<feature type="signal peptide" evidence="2">
    <location>
        <begin position="1"/>
        <end position="32"/>
    </location>
</feature>
<evidence type="ECO:0008006" key="5">
    <source>
        <dbReference type="Google" id="ProtNLM"/>
    </source>
</evidence>
<feature type="region of interest" description="Disordered" evidence="1">
    <location>
        <begin position="108"/>
        <end position="144"/>
    </location>
</feature>
<keyword evidence="4" id="KW-1185">Reference proteome</keyword>
<accession>A0A5N5UQK2</accession>
<keyword evidence="2" id="KW-0732">Signal</keyword>
<name>A0A5N5UQK2_MYCPH</name>
<evidence type="ECO:0000256" key="1">
    <source>
        <dbReference type="SAM" id="MobiDB-lite"/>
    </source>
</evidence>
<sequence>MRNVAKTAKTLGAGTVLGGSLLFTAGLGMALAQPGSAAEKADDGRVNVTVGTAGVLEDVELATAAQIAAGVCDIDDTSVAALAKAADTEGTDQTVCTNSVGTIVLQQNLEQDAHQAPTAQTPGASHEATGHESTTAEDSATDGN</sequence>
<dbReference type="GeneID" id="74301784"/>
<dbReference type="Proteomes" id="UP000325690">
    <property type="component" value="Unassembled WGS sequence"/>
</dbReference>
<dbReference type="AlphaFoldDB" id="A0A5N5UQK2"/>
<evidence type="ECO:0000313" key="4">
    <source>
        <dbReference type="Proteomes" id="UP000325690"/>
    </source>
</evidence>
<reference evidence="3 4" key="1">
    <citation type="submission" date="2012-10" db="EMBL/GenBank/DDBJ databases">
        <title>The draft sequence of the Mycobacterium pheli genome.</title>
        <authorList>
            <person name="Pettersson B.M.F."/>
            <person name="Das S."/>
            <person name="Dasgupta S."/>
            <person name="Bhattacharya A."/>
            <person name="Kirsebom L.A."/>
        </authorList>
    </citation>
    <scope>NUCLEOTIDE SEQUENCE [LARGE SCALE GENOMIC DNA]</scope>
    <source>
        <strain evidence="3 4">CCUG 21000</strain>
    </source>
</reference>